<keyword evidence="1" id="KW-0285">Flavoprotein</keyword>
<keyword evidence="4" id="KW-1185">Reference proteome</keyword>
<keyword evidence="3" id="KW-0560">Oxidoreductase</keyword>
<protein>
    <submittedName>
        <fullName evidence="3">Aldehyde oxidoreductase FAD-binding subunit PaoB</fullName>
        <ecNumber evidence="3">1.2.99.6</ecNumber>
    </submittedName>
</protein>
<evidence type="ECO:0000256" key="1">
    <source>
        <dbReference type="ARBA" id="ARBA00022827"/>
    </source>
</evidence>
<dbReference type="SUPFAM" id="SSF56176">
    <property type="entry name" value="FAD-binding/transporter-associated domain-like"/>
    <property type="match status" value="1"/>
</dbReference>
<evidence type="ECO:0000259" key="2">
    <source>
        <dbReference type="PROSITE" id="PS51387"/>
    </source>
</evidence>
<dbReference type="Pfam" id="PF00941">
    <property type="entry name" value="FAD_binding_5"/>
    <property type="match status" value="1"/>
</dbReference>
<dbReference type="EMBL" id="CAKLPZ010000002">
    <property type="protein sequence ID" value="CAH1000624.1"/>
    <property type="molecule type" value="Genomic_DNA"/>
</dbReference>
<dbReference type="Proteomes" id="UP000837803">
    <property type="component" value="Unassembled WGS sequence"/>
</dbReference>
<dbReference type="InterPro" id="IPR036318">
    <property type="entry name" value="FAD-bd_PCMH-like_sf"/>
</dbReference>
<dbReference type="InterPro" id="IPR051312">
    <property type="entry name" value="Diverse_Substr_Oxidored"/>
</dbReference>
<dbReference type="EC" id="1.2.99.6" evidence="3"/>
<dbReference type="RefSeq" id="WP_238750661.1">
    <property type="nucleotide sequence ID" value="NZ_CAKLPZ010000002.1"/>
</dbReference>
<dbReference type="InterPro" id="IPR005107">
    <property type="entry name" value="CO_DH_flav_C"/>
</dbReference>
<dbReference type="PROSITE" id="PS51387">
    <property type="entry name" value="FAD_PCMH"/>
    <property type="match status" value="1"/>
</dbReference>
<dbReference type="InterPro" id="IPR002346">
    <property type="entry name" value="Mopterin_DH_FAD-bd"/>
</dbReference>
<dbReference type="InterPro" id="IPR036683">
    <property type="entry name" value="CO_DH_flav_C_dom_sf"/>
</dbReference>
<feature type="domain" description="FAD-binding PCMH-type" evidence="2">
    <location>
        <begin position="1"/>
        <end position="223"/>
    </location>
</feature>
<dbReference type="InterPro" id="IPR016166">
    <property type="entry name" value="FAD-bd_PCMH"/>
</dbReference>
<name>A0ABM9B0U6_9BACT</name>
<dbReference type="SUPFAM" id="SSF55447">
    <property type="entry name" value="CO dehydrogenase flavoprotein C-terminal domain-like"/>
    <property type="match status" value="1"/>
</dbReference>
<organism evidence="3 4">
    <name type="scientific">Neolewinella maritima</name>
    <dbReference type="NCBI Taxonomy" id="1383882"/>
    <lineage>
        <taxon>Bacteria</taxon>
        <taxon>Pseudomonadati</taxon>
        <taxon>Bacteroidota</taxon>
        <taxon>Saprospiria</taxon>
        <taxon>Saprospirales</taxon>
        <taxon>Lewinellaceae</taxon>
        <taxon>Neolewinella</taxon>
    </lineage>
</organism>
<dbReference type="PANTHER" id="PTHR42659:SF1">
    <property type="entry name" value="OXIDOREDUCTASE"/>
    <property type="match status" value="1"/>
</dbReference>
<dbReference type="SMART" id="SM01092">
    <property type="entry name" value="CO_deh_flav_C"/>
    <property type="match status" value="1"/>
</dbReference>
<gene>
    <name evidence="3" type="primary">paoB_2</name>
    <name evidence="3" type="ORF">LEM8419_01758</name>
</gene>
<keyword evidence="1" id="KW-0274">FAD</keyword>
<dbReference type="GO" id="GO:0047770">
    <property type="term" value="F:carboxylate reductase activity"/>
    <property type="evidence" value="ECO:0007669"/>
    <property type="project" value="UniProtKB-EC"/>
</dbReference>
<evidence type="ECO:0000313" key="4">
    <source>
        <dbReference type="Proteomes" id="UP000837803"/>
    </source>
</evidence>
<comment type="caution">
    <text evidence="3">The sequence shown here is derived from an EMBL/GenBank/DDBJ whole genome shotgun (WGS) entry which is preliminary data.</text>
</comment>
<proteinExistence type="predicted"/>
<dbReference type="PANTHER" id="PTHR42659">
    <property type="entry name" value="XANTHINE DEHYDROGENASE SUBUNIT C-RELATED"/>
    <property type="match status" value="1"/>
</dbReference>
<accession>A0ABM9B0U6</accession>
<sequence>MRPFTYVPAPTREDALAAATTNPQAKYLGGGTNLLDLMKEDVERPTHVIEVADLPYAEVTRDTDGGYTIGAMLSNSATANHPEIRKNYPLLSMTMLAAATAQIRNMATNGGNLLQRTRCPYFYETSMPCNKREPGSGCGALNGMNATHAIFGWSEHCVATHPSDMSAALAALDASVTVQQPGGGTRTLSITDFYRLPGDQPEKDTNLEAGELITAIHLPAPVFADHYYYLKIRERSSYAFALVSVAAGLQIENGTITRAGLAMGRVAHMPWKLSRAEAYLVGKEPTAAHFEQAAELEMREARTLSQNEYKVPMGQRAIVRALTQAYNREA</sequence>
<evidence type="ECO:0000313" key="3">
    <source>
        <dbReference type="EMBL" id="CAH1000624.1"/>
    </source>
</evidence>
<reference evidence="3" key="1">
    <citation type="submission" date="2021-12" db="EMBL/GenBank/DDBJ databases">
        <authorList>
            <person name="Rodrigo-Torres L."/>
            <person name="Arahal R. D."/>
            <person name="Lucena T."/>
        </authorList>
    </citation>
    <scope>NUCLEOTIDE SEQUENCE</scope>
    <source>
        <strain evidence="3">CECT 8419</strain>
    </source>
</reference>
<dbReference type="InterPro" id="IPR016169">
    <property type="entry name" value="FAD-bd_PCMH_sub2"/>
</dbReference>
<dbReference type="Gene3D" id="3.30.43.10">
    <property type="entry name" value="Uridine Diphospho-n-acetylenolpyruvylglucosamine Reductase, domain 2"/>
    <property type="match status" value="1"/>
</dbReference>
<dbReference type="Gene3D" id="3.30.390.50">
    <property type="entry name" value="CO dehydrogenase flavoprotein, C-terminal domain"/>
    <property type="match status" value="1"/>
</dbReference>
<dbReference type="Pfam" id="PF03450">
    <property type="entry name" value="CO_deh_flav_C"/>
    <property type="match status" value="1"/>
</dbReference>
<dbReference type="Gene3D" id="3.30.465.10">
    <property type="match status" value="1"/>
</dbReference>
<dbReference type="InterPro" id="IPR016167">
    <property type="entry name" value="FAD-bd_PCMH_sub1"/>
</dbReference>